<organism evidence="3 4">
    <name type="scientific">Protopolystoma xenopodis</name>
    <dbReference type="NCBI Taxonomy" id="117903"/>
    <lineage>
        <taxon>Eukaryota</taxon>
        <taxon>Metazoa</taxon>
        <taxon>Spiralia</taxon>
        <taxon>Lophotrochozoa</taxon>
        <taxon>Platyhelminthes</taxon>
        <taxon>Monogenea</taxon>
        <taxon>Polyopisthocotylea</taxon>
        <taxon>Polystomatidea</taxon>
        <taxon>Polystomatidae</taxon>
        <taxon>Protopolystoma</taxon>
    </lineage>
</organism>
<comment type="caution">
    <text evidence="3">The sequence shown here is derived from an EMBL/GenBank/DDBJ whole genome shotgun (WGS) entry which is preliminary data.</text>
</comment>
<dbReference type="Proteomes" id="UP000784294">
    <property type="component" value="Unassembled WGS sequence"/>
</dbReference>
<protein>
    <recommendedName>
        <fullName evidence="2">PDZ domain-containing protein</fullName>
    </recommendedName>
</protein>
<keyword evidence="4" id="KW-1185">Reference proteome</keyword>
<dbReference type="Gene3D" id="2.30.42.10">
    <property type="match status" value="1"/>
</dbReference>
<evidence type="ECO:0000313" key="3">
    <source>
        <dbReference type="EMBL" id="VEL13935.1"/>
    </source>
</evidence>
<dbReference type="AlphaFoldDB" id="A0A448WKF3"/>
<dbReference type="SUPFAM" id="SSF50156">
    <property type="entry name" value="PDZ domain-like"/>
    <property type="match status" value="1"/>
</dbReference>
<feature type="compositionally biased region" description="Polar residues" evidence="1">
    <location>
        <begin position="1"/>
        <end position="15"/>
    </location>
</feature>
<feature type="compositionally biased region" description="Polar residues" evidence="1">
    <location>
        <begin position="55"/>
        <end position="66"/>
    </location>
</feature>
<dbReference type="EMBL" id="CAAALY010019442">
    <property type="protein sequence ID" value="VEL13935.1"/>
    <property type="molecule type" value="Genomic_DNA"/>
</dbReference>
<sequence length="503" mass="54891">MSQSHSFDSSLTSCSPIKERTHISPLRTSDTSLLQKSHRCNSNFGEMEDEGGAITANNEGLTSRKTFGQRHSHQSRGSWQRNSHQQRHPSGPRINKQGFPSHTGSRRSTSKLLATVGNGEGGGGLRHSRSDSQLDLVLVSSENYHVVSRSDGLNTTNAAGEIAPTSKNAGYWRVAGRPDRESHGIRSTGQYPATSGLELSLRTRSREKRSMASPAHSRGQALADEMQIGRARELHGSSVVLRSDSRGSCSDPANSMADITINSRGKSSMVSNTPSRGRKRHGHSQPRRNEYSQTPPATTGLVAILGELKSRISNCRQGSVTATVSLLDRQKSPPAKQSEEQRMAGTVKRSEKHRLAEKASQNAMGHLSLSGKSDAQARKRLPNKGTVVPFTPSSSTSISEPGWKELELHRKETQPTEQQRNPLSESTKLHGESTIDIWIRICRPEMSANACFPDSGSFGIGVSEGLSIPGIFVSAIRANSPADKSEKLHLYDRIMQVYLNYDK</sequence>
<feature type="compositionally biased region" description="Polar residues" evidence="1">
    <location>
        <begin position="260"/>
        <end position="275"/>
    </location>
</feature>
<reference evidence="3" key="1">
    <citation type="submission" date="2018-11" db="EMBL/GenBank/DDBJ databases">
        <authorList>
            <consortium name="Pathogen Informatics"/>
        </authorList>
    </citation>
    <scope>NUCLEOTIDE SEQUENCE</scope>
</reference>
<dbReference type="PROSITE" id="PS50106">
    <property type="entry name" value="PDZ"/>
    <property type="match status" value="1"/>
</dbReference>
<accession>A0A448WKF3</accession>
<gene>
    <name evidence="3" type="ORF">PXEA_LOCUS7375</name>
</gene>
<dbReference type="OrthoDB" id="6276778at2759"/>
<feature type="compositionally biased region" description="Basic residues" evidence="1">
    <location>
        <begin position="276"/>
        <end position="286"/>
    </location>
</feature>
<feature type="compositionally biased region" description="Polar residues" evidence="1">
    <location>
        <begin position="26"/>
        <end position="44"/>
    </location>
</feature>
<feature type="region of interest" description="Disordered" evidence="1">
    <location>
        <begin position="324"/>
        <end position="350"/>
    </location>
</feature>
<dbReference type="InterPro" id="IPR036034">
    <property type="entry name" value="PDZ_sf"/>
</dbReference>
<dbReference type="InterPro" id="IPR001478">
    <property type="entry name" value="PDZ"/>
</dbReference>
<name>A0A448WKF3_9PLAT</name>
<evidence type="ECO:0000313" key="4">
    <source>
        <dbReference type="Proteomes" id="UP000784294"/>
    </source>
</evidence>
<feature type="region of interest" description="Disordered" evidence="1">
    <location>
        <begin position="1"/>
        <end position="108"/>
    </location>
</feature>
<evidence type="ECO:0000259" key="2">
    <source>
        <dbReference type="PROSITE" id="PS50106"/>
    </source>
</evidence>
<proteinExistence type="predicted"/>
<feature type="region of interest" description="Disordered" evidence="1">
    <location>
        <begin position="238"/>
        <end position="297"/>
    </location>
</feature>
<feature type="domain" description="PDZ" evidence="2">
    <location>
        <begin position="454"/>
        <end position="497"/>
    </location>
</feature>
<evidence type="ECO:0000256" key="1">
    <source>
        <dbReference type="SAM" id="MobiDB-lite"/>
    </source>
</evidence>